<name>A0ABU2HAV4_9ACTN</name>
<gene>
    <name evidence="1" type="ORF">RIF23_19385</name>
</gene>
<proteinExistence type="predicted"/>
<dbReference type="EMBL" id="JAVLVT010000011">
    <property type="protein sequence ID" value="MDS1272455.1"/>
    <property type="molecule type" value="Genomic_DNA"/>
</dbReference>
<accession>A0ABU2HAV4</accession>
<dbReference type="InterPro" id="IPR023393">
    <property type="entry name" value="START-like_dom_sf"/>
</dbReference>
<evidence type="ECO:0000313" key="1">
    <source>
        <dbReference type="EMBL" id="MDS1272455.1"/>
    </source>
</evidence>
<evidence type="ECO:0000313" key="2">
    <source>
        <dbReference type="Proteomes" id="UP001250214"/>
    </source>
</evidence>
<dbReference type="InterPro" id="IPR019587">
    <property type="entry name" value="Polyketide_cyclase/dehydratase"/>
</dbReference>
<dbReference type="Gene3D" id="3.30.530.20">
    <property type="match status" value="1"/>
</dbReference>
<organism evidence="1 2">
    <name type="scientific">Lipingzhangella rawalii</name>
    <dbReference type="NCBI Taxonomy" id="2055835"/>
    <lineage>
        <taxon>Bacteria</taxon>
        <taxon>Bacillati</taxon>
        <taxon>Actinomycetota</taxon>
        <taxon>Actinomycetes</taxon>
        <taxon>Streptosporangiales</taxon>
        <taxon>Nocardiopsidaceae</taxon>
        <taxon>Lipingzhangella</taxon>
    </lineage>
</organism>
<protein>
    <submittedName>
        <fullName evidence="1">SRPBCC family protein</fullName>
    </submittedName>
</protein>
<dbReference type="RefSeq" id="WP_310914039.1">
    <property type="nucleotide sequence ID" value="NZ_JAVLVT010000011.1"/>
</dbReference>
<reference evidence="2" key="1">
    <citation type="submission" date="2023-07" db="EMBL/GenBank/DDBJ databases">
        <title>Novel species in the genus Lipingzhangella isolated from Sambhar Salt Lake.</title>
        <authorList>
            <person name="Jiya N."/>
            <person name="Kajale S."/>
            <person name="Sharma A."/>
        </authorList>
    </citation>
    <scope>NUCLEOTIDE SEQUENCE [LARGE SCALE GENOMIC DNA]</scope>
    <source>
        <strain evidence="2">LS1_29</strain>
    </source>
</reference>
<dbReference type="CDD" id="cd07812">
    <property type="entry name" value="SRPBCC"/>
    <property type="match status" value="1"/>
</dbReference>
<sequence>MRTYDLLDEAVIPAPPTTVWSHLVDELSGARRWWVPYNTFEVRSGAPDQMGGEVQWTVHTRGVGRGGPKIRFLSRTTSVTPGTHLELAYVSGAFHGSAEFSLEPVGDGARTRLGLRFQARPRGWVRLLAGLAPVDQEHSRAAHAAFAALATLLAAEQDHLERSQ</sequence>
<dbReference type="SUPFAM" id="SSF55961">
    <property type="entry name" value="Bet v1-like"/>
    <property type="match status" value="1"/>
</dbReference>
<dbReference type="Proteomes" id="UP001250214">
    <property type="component" value="Unassembled WGS sequence"/>
</dbReference>
<dbReference type="Pfam" id="PF10604">
    <property type="entry name" value="Polyketide_cyc2"/>
    <property type="match status" value="1"/>
</dbReference>
<comment type="caution">
    <text evidence="1">The sequence shown here is derived from an EMBL/GenBank/DDBJ whole genome shotgun (WGS) entry which is preliminary data.</text>
</comment>
<keyword evidence="2" id="KW-1185">Reference proteome</keyword>